<sequence>MNVIFKEIIEFTAIKKKLTLIGQENGVLFVSKKGHIKTSLISLILLKLLGVDDYTICMEHCLTRWANNNKKKRIQKNNTDIDYITTNDSLIMMKLIERIDTTFGSIEDYVTNVLEIDFEIIMKLREQYLV</sequence>
<comment type="caution">
    <text evidence="1">The sequence shown here is derived from an EMBL/GenBank/DDBJ whole genome shotgun (WGS) entry which is preliminary data.</text>
</comment>
<dbReference type="Proteomes" id="UP000092321">
    <property type="component" value="Unassembled WGS sequence"/>
</dbReference>
<evidence type="ECO:0008006" key="3">
    <source>
        <dbReference type="Google" id="ProtNLM"/>
    </source>
</evidence>
<gene>
    <name evidence="1" type="ORF">HANVADRAFT_50111</name>
</gene>
<reference evidence="2" key="1">
    <citation type="journal article" date="2016" name="Proc. Natl. Acad. Sci. U.S.A.">
        <title>Comparative genomics of biotechnologically important yeasts.</title>
        <authorList>
            <person name="Riley R."/>
            <person name="Haridas S."/>
            <person name="Wolfe K.H."/>
            <person name="Lopes M.R."/>
            <person name="Hittinger C.T."/>
            <person name="Goeker M."/>
            <person name="Salamov A.A."/>
            <person name="Wisecaver J.H."/>
            <person name="Long T.M."/>
            <person name="Calvey C.H."/>
            <person name="Aerts A.L."/>
            <person name="Barry K.W."/>
            <person name="Choi C."/>
            <person name="Clum A."/>
            <person name="Coughlan A.Y."/>
            <person name="Deshpande S."/>
            <person name="Douglass A.P."/>
            <person name="Hanson S.J."/>
            <person name="Klenk H.-P."/>
            <person name="LaButti K.M."/>
            <person name="Lapidus A."/>
            <person name="Lindquist E.A."/>
            <person name="Lipzen A.M."/>
            <person name="Meier-Kolthoff J.P."/>
            <person name="Ohm R.A."/>
            <person name="Otillar R.P."/>
            <person name="Pangilinan J.L."/>
            <person name="Peng Y."/>
            <person name="Rokas A."/>
            <person name="Rosa C.A."/>
            <person name="Scheuner C."/>
            <person name="Sibirny A.A."/>
            <person name="Slot J.C."/>
            <person name="Stielow J.B."/>
            <person name="Sun H."/>
            <person name="Kurtzman C.P."/>
            <person name="Blackwell M."/>
            <person name="Grigoriev I.V."/>
            <person name="Jeffries T.W."/>
        </authorList>
    </citation>
    <scope>NUCLEOTIDE SEQUENCE [LARGE SCALE GENOMIC DNA]</scope>
    <source>
        <strain evidence="2">NRRL Y-1626</strain>
    </source>
</reference>
<dbReference type="EMBL" id="LXPE01000127">
    <property type="protein sequence ID" value="OBA25368.1"/>
    <property type="molecule type" value="Genomic_DNA"/>
</dbReference>
<proteinExistence type="predicted"/>
<dbReference type="GO" id="GO:0004721">
    <property type="term" value="F:phosphoprotein phosphatase activity"/>
    <property type="evidence" value="ECO:0007669"/>
    <property type="project" value="InterPro"/>
</dbReference>
<dbReference type="InterPro" id="IPR029021">
    <property type="entry name" value="Prot-tyrosine_phosphatase-like"/>
</dbReference>
<evidence type="ECO:0000313" key="1">
    <source>
        <dbReference type="EMBL" id="OBA25368.1"/>
    </source>
</evidence>
<dbReference type="Gene3D" id="3.90.190.10">
    <property type="entry name" value="Protein tyrosine phosphatase superfamily"/>
    <property type="match status" value="1"/>
</dbReference>
<dbReference type="Pfam" id="PF13350">
    <property type="entry name" value="Y_phosphatase3"/>
    <property type="match status" value="1"/>
</dbReference>
<dbReference type="SUPFAM" id="SSF52799">
    <property type="entry name" value="(Phosphotyrosine protein) phosphatases II"/>
    <property type="match status" value="1"/>
</dbReference>
<evidence type="ECO:0000313" key="2">
    <source>
        <dbReference type="Proteomes" id="UP000092321"/>
    </source>
</evidence>
<organism evidence="1 2">
    <name type="scientific">Hanseniaspora valbyensis NRRL Y-1626</name>
    <dbReference type="NCBI Taxonomy" id="766949"/>
    <lineage>
        <taxon>Eukaryota</taxon>
        <taxon>Fungi</taxon>
        <taxon>Dikarya</taxon>
        <taxon>Ascomycota</taxon>
        <taxon>Saccharomycotina</taxon>
        <taxon>Saccharomycetes</taxon>
        <taxon>Saccharomycodales</taxon>
        <taxon>Saccharomycodaceae</taxon>
        <taxon>Hanseniaspora</taxon>
    </lineage>
</organism>
<keyword evidence="2" id="KW-1185">Reference proteome</keyword>
<dbReference type="InterPro" id="IPR026893">
    <property type="entry name" value="Tyr/Ser_Pase_IphP-type"/>
</dbReference>
<accession>A0A1B7T9H9</accession>
<name>A0A1B7T9H9_9ASCO</name>
<dbReference type="AlphaFoldDB" id="A0A1B7T9H9"/>
<protein>
    <recommendedName>
        <fullName evidence="3">Tyrosine specific protein phosphatases domain-containing protein</fullName>
    </recommendedName>
</protein>
<dbReference type="OrthoDB" id="449382at2759"/>